<feature type="region of interest" description="Disordered" evidence="10">
    <location>
        <begin position="715"/>
        <end position="752"/>
    </location>
</feature>
<dbReference type="SUPFAM" id="SSF100950">
    <property type="entry name" value="NagB/RpiA/CoA transferase-like"/>
    <property type="match status" value="1"/>
</dbReference>
<evidence type="ECO:0000256" key="6">
    <source>
        <dbReference type="ARBA" id="ARBA00044122"/>
    </source>
</evidence>
<dbReference type="InterPro" id="IPR000649">
    <property type="entry name" value="IF-2B-related"/>
</dbReference>
<keyword evidence="12" id="KW-1185">Reference proteome</keyword>
<feature type="compositionally biased region" description="Basic and acidic residues" evidence="10">
    <location>
        <begin position="1094"/>
        <end position="1105"/>
    </location>
</feature>
<evidence type="ECO:0000256" key="4">
    <source>
        <dbReference type="ARBA" id="ARBA00022540"/>
    </source>
</evidence>
<feature type="region of interest" description="Disordered" evidence="10">
    <location>
        <begin position="814"/>
        <end position="891"/>
    </location>
</feature>
<feature type="compositionally biased region" description="Basic and acidic residues" evidence="10">
    <location>
        <begin position="1236"/>
        <end position="1253"/>
    </location>
</feature>
<comment type="similarity">
    <text evidence="2 9">Belongs to the eIF-2B alpha/beta/delta subunits family.</text>
</comment>
<gene>
    <name evidence="11" type="ORF">FHL15_003979</name>
</gene>
<feature type="compositionally biased region" description="Basic and acidic residues" evidence="10">
    <location>
        <begin position="938"/>
        <end position="953"/>
    </location>
</feature>
<dbReference type="GO" id="GO:0005085">
    <property type="term" value="F:guanyl-nucleotide exchange factor activity"/>
    <property type="evidence" value="ECO:0007669"/>
    <property type="project" value="TreeGrafter"/>
</dbReference>
<dbReference type="Gene3D" id="3.40.50.10470">
    <property type="entry name" value="Translation initiation factor eif-2b, domain 2"/>
    <property type="match status" value="1"/>
</dbReference>
<keyword evidence="3" id="KW-0963">Cytoplasm</keyword>
<feature type="region of interest" description="Disordered" evidence="10">
    <location>
        <begin position="924"/>
        <end position="1117"/>
    </location>
</feature>
<evidence type="ECO:0000313" key="11">
    <source>
        <dbReference type="EMBL" id="TRX95287.1"/>
    </source>
</evidence>
<feature type="compositionally biased region" description="Basic and acidic residues" evidence="10">
    <location>
        <begin position="983"/>
        <end position="1013"/>
    </location>
</feature>
<feature type="compositionally biased region" description="Basic and acidic residues" evidence="10">
    <location>
        <begin position="850"/>
        <end position="863"/>
    </location>
</feature>
<evidence type="ECO:0000256" key="2">
    <source>
        <dbReference type="ARBA" id="ARBA00007251"/>
    </source>
</evidence>
<name>A0A553I511_9PEZI</name>
<dbReference type="Pfam" id="PF01008">
    <property type="entry name" value="IF-2B"/>
    <property type="match status" value="1"/>
</dbReference>
<reference evidence="12" key="1">
    <citation type="submission" date="2019-06" db="EMBL/GenBank/DDBJ databases">
        <title>Draft genome sequence of the griseofulvin-producing fungus Xylaria cubensis strain G536.</title>
        <authorList>
            <person name="Mead M.E."/>
            <person name="Raja H.A."/>
            <person name="Steenwyk J.L."/>
            <person name="Knowles S.L."/>
            <person name="Oberlies N.H."/>
            <person name="Rokas A."/>
        </authorList>
    </citation>
    <scope>NUCLEOTIDE SEQUENCE [LARGE SCALE GENOMIC DNA]</scope>
    <source>
        <strain evidence="12">G536</strain>
    </source>
</reference>
<feature type="compositionally biased region" description="Gly residues" evidence="10">
    <location>
        <begin position="1054"/>
        <end position="1069"/>
    </location>
</feature>
<evidence type="ECO:0000256" key="8">
    <source>
        <dbReference type="ARBA" id="ARBA00046432"/>
    </source>
</evidence>
<dbReference type="InterPro" id="IPR042529">
    <property type="entry name" value="IF_2B-like_C"/>
</dbReference>
<feature type="region of interest" description="Disordered" evidence="10">
    <location>
        <begin position="501"/>
        <end position="578"/>
    </location>
</feature>
<sequence>MAAKGGYTPSLEKFLDTLKGRPVEASVELLISLLKRRQIKGSEACATATAHILLQVVARDKWTNVDQLLGRIQLIGRKLVAAQPYELVIGNIVRRVLGLIRDEATEDRNDATADSPRPASPPPPASLSHANSPAKPVRPPTLSSLGSLARTQSMFNLLSDPSMLPMMGSNASTPGQVSGASTPIFNPPATNVSALRSEVIDGIQEIMDEIKSVDEQVQTYAEIFIHPGDYILVYQPSRTVQKFLARAASKRKFTVFLVIDPSSTASSDEQYASLHKSMTANGSSLITVLNAGLMAYMSRVDKVILGARAITAQGGVIVDSGAAAIARAARERRRTVIVLGGVYKLSPESKLLPESQVEWGEPSKHVSFADGPMVSHVKVKSAISEFLPADQVDTYITNLGAHAQDNLHTIIADHYNEEDIDFDLINERSGYIDRRWQAIAVLVQLNWLPDSDSGVARLIGCGGGRPLIRRFVSQGLSHLVTKHRLPTAVHKPRCWMIITAMEPHNGPDGPDGPPPPYSETDIYSHSHGSRNRPSSRADDDVSIAPSSSNSNIIFTPPESPRDAQFSFAGPSSDQHTATSAQAYFDSRPPNRPPGLSITIDLEITPGATPSDFSYPKRALDRDITEQDWQTFINYLIPEHVARVNSHIIDRKLRATETAQPSASDDIAEAQLAPLKSSANAHVSPQDIDAVTREWNDGFFEPRGVTIRLKFPAEPAATEVQVPENEASRIASADAGQGQSQPQQQSGSWWRQQPGSWWRNPFGYVDGNNGNLRIGPLHIEGDRVALGSTFEADRDGVRWGGGPNTHPLFEASSRGVRWGEQPGPSPGHLHPFDLRGGHSWAGPFGGRGRGRGREHGQGRRDHSRSSTSSSSSHSSSDSDSSVGSLPDWDDLKDTQLPVTKRSVQAWLSHPDQPVTKDMLKQAKAEIKAAKSTPPPPRDPSWDQARESLRREVKDLLQQFKVLKRQQRAAKRATRRERRQQRRAARQERRERRRAERQDRRGERGTRRAERDIERHARRHRYHHPIPPVPPMPAGSTVPPPPAAPNAFPTPPPFPGGFGGFFGRGSFGRGSFGPQPSTPPSFGFGRGFGQRRGRGRDRGWDPAHDATEQANRAAAEARISAEREVAEALAAAAQERENALAQAERERRKAAEVAEESRRAAIEAVQRSRAHAGIARYTALSAAAEQRRAAAAVAAEETRRAATEAASRVAVDTKLAEARALESQISAKAGQIQALEENLGRDQNEERKDGGSEKLRAIEQLEREMELLGRKVEALRVEADEEFARRLAQREDDWGEWK</sequence>
<dbReference type="STRING" id="2512241.A0A553I511"/>
<protein>
    <recommendedName>
        <fullName evidence="6">Translation initiation factor eIF2B subunit beta</fullName>
    </recommendedName>
    <alternativeName>
        <fullName evidence="7">eIF2B GDP-GTP exchange factor subunit beta</fullName>
    </alternativeName>
</protein>
<accession>A0A553I511</accession>
<evidence type="ECO:0000256" key="5">
    <source>
        <dbReference type="ARBA" id="ARBA00022917"/>
    </source>
</evidence>
<evidence type="ECO:0000256" key="1">
    <source>
        <dbReference type="ARBA" id="ARBA00004514"/>
    </source>
</evidence>
<feature type="compositionally biased region" description="Low complexity" evidence="10">
    <location>
        <begin position="1106"/>
        <end position="1116"/>
    </location>
</feature>
<dbReference type="GO" id="GO:0003743">
    <property type="term" value="F:translation initiation factor activity"/>
    <property type="evidence" value="ECO:0007669"/>
    <property type="project" value="UniProtKB-KW"/>
</dbReference>
<dbReference type="GO" id="GO:0005851">
    <property type="term" value="C:eukaryotic translation initiation factor 2B complex"/>
    <property type="evidence" value="ECO:0007669"/>
    <property type="project" value="TreeGrafter"/>
</dbReference>
<feature type="compositionally biased region" description="Basic residues" evidence="10">
    <location>
        <begin position="960"/>
        <end position="982"/>
    </location>
</feature>
<evidence type="ECO:0000313" key="12">
    <source>
        <dbReference type="Proteomes" id="UP000319160"/>
    </source>
</evidence>
<evidence type="ECO:0000256" key="10">
    <source>
        <dbReference type="SAM" id="MobiDB-lite"/>
    </source>
</evidence>
<feature type="region of interest" description="Disordered" evidence="10">
    <location>
        <begin position="107"/>
        <end position="143"/>
    </location>
</feature>
<feature type="compositionally biased region" description="Low complexity" evidence="10">
    <location>
        <begin position="735"/>
        <end position="752"/>
    </location>
</feature>
<evidence type="ECO:0000256" key="9">
    <source>
        <dbReference type="RuleBase" id="RU003814"/>
    </source>
</evidence>
<feature type="region of interest" description="Disordered" evidence="10">
    <location>
        <begin position="1234"/>
        <end position="1253"/>
    </location>
</feature>
<dbReference type="CDD" id="cd22249">
    <property type="entry name" value="UDM1_RNF168_RNF169-like"/>
    <property type="match status" value="1"/>
</dbReference>
<dbReference type="EMBL" id="VFLP01000017">
    <property type="protein sequence ID" value="TRX95287.1"/>
    <property type="molecule type" value="Genomic_DNA"/>
</dbReference>
<dbReference type="OrthoDB" id="269919at2759"/>
<feature type="compositionally biased region" description="Pro residues" evidence="10">
    <location>
        <begin position="1023"/>
        <end position="1053"/>
    </location>
</feature>
<proteinExistence type="inferred from homology"/>
<organism evidence="11 12">
    <name type="scientific">Xylaria flabelliformis</name>
    <dbReference type="NCBI Taxonomy" id="2512241"/>
    <lineage>
        <taxon>Eukaryota</taxon>
        <taxon>Fungi</taxon>
        <taxon>Dikarya</taxon>
        <taxon>Ascomycota</taxon>
        <taxon>Pezizomycotina</taxon>
        <taxon>Sordariomycetes</taxon>
        <taxon>Xylariomycetidae</taxon>
        <taxon>Xylariales</taxon>
        <taxon>Xylariaceae</taxon>
        <taxon>Xylaria</taxon>
    </lineage>
</organism>
<comment type="subcellular location">
    <subcellularLocation>
        <location evidence="1">Cytoplasm</location>
        <location evidence="1">Cytosol</location>
    </subcellularLocation>
</comment>
<feature type="compositionally biased region" description="Polar residues" evidence="10">
    <location>
        <begin position="569"/>
        <end position="578"/>
    </location>
</feature>
<evidence type="ECO:0000256" key="3">
    <source>
        <dbReference type="ARBA" id="ARBA00022490"/>
    </source>
</evidence>
<dbReference type="InterPro" id="IPR051855">
    <property type="entry name" value="eIF2B_beta_subunit"/>
</dbReference>
<feature type="compositionally biased region" description="Low complexity" evidence="10">
    <location>
        <begin position="864"/>
        <end position="880"/>
    </location>
</feature>
<comment type="caution">
    <text evidence="11">The sequence shown here is derived from an EMBL/GenBank/DDBJ whole genome shotgun (WGS) entry which is preliminary data.</text>
</comment>
<dbReference type="GO" id="GO:0005829">
    <property type="term" value="C:cytosol"/>
    <property type="evidence" value="ECO:0007669"/>
    <property type="project" value="UniProtKB-SubCell"/>
</dbReference>
<comment type="subunit">
    <text evidence="8">Component of the translation initiation factor 2B (eIF2B) complex which is a heterodecamer of two sets of five different subunits: alpha, beta, gamma, delta and epsilon. Subunits alpha, beta and delta comprise a regulatory subcomplex and subunits epsilon and gamma comprise a catalytic subcomplex. Within the complex, the hexameric regulatory complex resides at the center, with the two heterodimeric catalytic subcomplexes bound on opposite sides.</text>
</comment>
<dbReference type="Proteomes" id="UP000319160">
    <property type="component" value="Unassembled WGS sequence"/>
</dbReference>
<keyword evidence="5" id="KW-0648">Protein biosynthesis</keyword>
<dbReference type="InterPro" id="IPR037171">
    <property type="entry name" value="NagB/RpiA_transferase-like"/>
</dbReference>
<keyword evidence="4" id="KW-0396">Initiation factor</keyword>
<dbReference type="PANTHER" id="PTHR45859">
    <property type="entry name" value="TRANSLATION INITIATION FACTOR EIF-2B SUBUNIT BETA"/>
    <property type="match status" value="1"/>
</dbReference>
<evidence type="ECO:0000256" key="7">
    <source>
        <dbReference type="ARBA" id="ARBA00044228"/>
    </source>
</evidence>
<dbReference type="PANTHER" id="PTHR45859:SF1">
    <property type="entry name" value="TRANSLATION INITIATION FACTOR EIF-2B SUBUNIT BETA"/>
    <property type="match status" value="1"/>
</dbReference>